<organism evidence="2 3">
    <name type="scientific">Acetobacter sacchari</name>
    <dbReference type="NCBI Taxonomy" id="2661687"/>
    <lineage>
        <taxon>Bacteria</taxon>
        <taxon>Pseudomonadati</taxon>
        <taxon>Pseudomonadota</taxon>
        <taxon>Alphaproteobacteria</taxon>
        <taxon>Acetobacterales</taxon>
        <taxon>Acetobacteraceae</taxon>
        <taxon>Acetobacter</taxon>
    </lineage>
</organism>
<dbReference type="Proteomes" id="UP000664771">
    <property type="component" value="Unassembled WGS sequence"/>
</dbReference>
<accession>A0ABS3LWG1</accession>
<keyword evidence="3" id="KW-1185">Reference proteome</keyword>
<keyword evidence="1" id="KW-0732">Signal</keyword>
<sequence>MRVALSALALSLVLSSVARANDNSSDIAKLFSEIDLSSFASSLGPKHLPSGTTLKDLGWSIQDSSKQSATYVAADGGWSYAIRLIQKDNNKIVVCFIDKGLKDTHYLSSRLERLHAVTDSKGQRRYVADAFRSRELCPGPGR</sequence>
<feature type="chain" id="PRO_5046976015" evidence="1">
    <location>
        <begin position="21"/>
        <end position="142"/>
    </location>
</feature>
<feature type="signal peptide" evidence="1">
    <location>
        <begin position="1"/>
        <end position="20"/>
    </location>
</feature>
<reference evidence="2 3" key="1">
    <citation type="submission" date="2021-03" db="EMBL/GenBank/DDBJ databases">
        <title>The complete genome sequence of Acetobacter sacchari TBRC 11175.</title>
        <authorList>
            <person name="Charoenyingcharoen P."/>
            <person name="Yukphan P."/>
        </authorList>
    </citation>
    <scope>NUCLEOTIDE SEQUENCE [LARGE SCALE GENOMIC DNA]</scope>
    <source>
        <strain evidence="2 3">TBRC 11175</strain>
    </source>
</reference>
<evidence type="ECO:0000256" key="1">
    <source>
        <dbReference type="SAM" id="SignalP"/>
    </source>
</evidence>
<protein>
    <submittedName>
        <fullName evidence="2">Uncharacterized protein</fullName>
    </submittedName>
</protein>
<name>A0ABS3LWG1_9PROT</name>
<evidence type="ECO:0000313" key="2">
    <source>
        <dbReference type="EMBL" id="MBO1360257.1"/>
    </source>
</evidence>
<dbReference type="EMBL" id="JAFVMF010000010">
    <property type="protein sequence ID" value="MBO1360257.1"/>
    <property type="molecule type" value="Genomic_DNA"/>
</dbReference>
<comment type="caution">
    <text evidence="2">The sequence shown here is derived from an EMBL/GenBank/DDBJ whole genome shotgun (WGS) entry which is preliminary data.</text>
</comment>
<dbReference type="RefSeq" id="WP_207881537.1">
    <property type="nucleotide sequence ID" value="NZ_JAFVMF010000010.1"/>
</dbReference>
<proteinExistence type="predicted"/>
<gene>
    <name evidence="2" type="ORF">J2D73_10710</name>
</gene>
<evidence type="ECO:0000313" key="3">
    <source>
        <dbReference type="Proteomes" id="UP000664771"/>
    </source>
</evidence>